<dbReference type="InterPro" id="IPR036942">
    <property type="entry name" value="Beta-barrel_TonB_sf"/>
</dbReference>
<gene>
    <name evidence="6" type="ORF">FM038_016070</name>
</gene>
<feature type="signal peptide" evidence="4">
    <location>
        <begin position="1"/>
        <end position="23"/>
    </location>
</feature>
<sequence length="301" mass="33513">MIKSPLLCSVCFLASVLSPMCAAAEQSPKQYSPFSISASKIMTGEANVGSGEQTLQRDSWILDAKIKQPLNRQWSVGLDLSYADLDYDWQNVKQPMFDGSVNTWSALKRYSAGLSVMYRPDKHWMFMMAPKLQYAYADVDGVSSSDAMSYGVVATGMYRFDDGNMLGFGVAYLNDISDVRTVPYLAVRWQITDKLRLGNPFSAGFSGPAGLELAYKISPTFDIGVGTSKRTQRFLIQDEDTTVEVDEWISFIRTGWAVTPSINLNAYAGYYFNGEMELSEPELVETIDNQVAFALAAEYKF</sequence>
<proteinExistence type="predicted"/>
<evidence type="ECO:0000313" key="7">
    <source>
        <dbReference type="Proteomes" id="UP000316416"/>
    </source>
</evidence>
<comment type="subcellular location">
    <subcellularLocation>
        <location evidence="1">Cell outer membrane</location>
    </subcellularLocation>
</comment>
<keyword evidence="2" id="KW-0472">Membrane</keyword>
<dbReference type="InterPro" id="IPR046235">
    <property type="entry name" value="DUF6268"/>
</dbReference>
<evidence type="ECO:0000259" key="5">
    <source>
        <dbReference type="Pfam" id="PF19783"/>
    </source>
</evidence>
<dbReference type="Pfam" id="PF19783">
    <property type="entry name" value="DUF6268"/>
    <property type="match status" value="1"/>
</dbReference>
<evidence type="ECO:0000256" key="2">
    <source>
        <dbReference type="ARBA" id="ARBA00023136"/>
    </source>
</evidence>
<dbReference type="EMBL" id="CP045503">
    <property type="protein sequence ID" value="QPG58765.1"/>
    <property type="molecule type" value="Genomic_DNA"/>
</dbReference>
<keyword evidence="7" id="KW-1185">Reference proteome</keyword>
<evidence type="ECO:0000256" key="1">
    <source>
        <dbReference type="ARBA" id="ARBA00004442"/>
    </source>
</evidence>
<evidence type="ECO:0000313" key="6">
    <source>
        <dbReference type="EMBL" id="QPG58765.1"/>
    </source>
</evidence>
<dbReference type="RefSeq" id="WP_142874385.1">
    <property type="nucleotide sequence ID" value="NZ_CP045503.2"/>
</dbReference>
<feature type="domain" description="DUF6268" evidence="5">
    <location>
        <begin position="72"/>
        <end position="290"/>
    </location>
</feature>
<organism evidence="6 7">
    <name type="scientific">Shewanella eurypsychrophilus</name>
    <dbReference type="NCBI Taxonomy" id="2593656"/>
    <lineage>
        <taxon>Bacteria</taxon>
        <taxon>Pseudomonadati</taxon>
        <taxon>Pseudomonadota</taxon>
        <taxon>Gammaproteobacteria</taxon>
        <taxon>Alteromonadales</taxon>
        <taxon>Shewanellaceae</taxon>
        <taxon>Shewanella</taxon>
    </lineage>
</organism>
<keyword evidence="4" id="KW-0732">Signal</keyword>
<accession>A0ABX6V7Y8</accession>
<dbReference type="Proteomes" id="UP000316416">
    <property type="component" value="Chromosome"/>
</dbReference>
<reference evidence="6" key="1">
    <citation type="submission" date="2021-07" db="EMBL/GenBank/DDBJ databases">
        <title>Shewanella sp. YLB-07 whole genome sequence.</title>
        <authorList>
            <person name="Yu L."/>
        </authorList>
    </citation>
    <scope>NUCLEOTIDE SEQUENCE</scope>
    <source>
        <strain evidence="6">YLB-08</strain>
    </source>
</reference>
<feature type="chain" id="PRO_5047348716" evidence="4">
    <location>
        <begin position="24"/>
        <end position="301"/>
    </location>
</feature>
<evidence type="ECO:0000256" key="4">
    <source>
        <dbReference type="SAM" id="SignalP"/>
    </source>
</evidence>
<protein>
    <submittedName>
        <fullName evidence="6">Autotransporter outer membrane beta-barrel domain-containing protein</fullName>
    </submittedName>
</protein>
<dbReference type="SUPFAM" id="SSF56935">
    <property type="entry name" value="Porins"/>
    <property type="match status" value="1"/>
</dbReference>
<dbReference type="Gene3D" id="2.40.170.20">
    <property type="entry name" value="TonB-dependent receptor, beta-barrel domain"/>
    <property type="match status" value="1"/>
</dbReference>
<evidence type="ECO:0000256" key="3">
    <source>
        <dbReference type="ARBA" id="ARBA00023237"/>
    </source>
</evidence>
<keyword evidence="3" id="KW-0998">Cell outer membrane</keyword>
<name>A0ABX6V7Y8_9GAMM</name>